<comment type="caution">
    <text evidence="3">The sequence shown here is derived from an EMBL/GenBank/DDBJ whole genome shotgun (WGS) entry which is preliminary data.</text>
</comment>
<keyword evidence="2" id="KW-0732">Signal</keyword>
<feature type="transmembrane region" description="Helical" evidence="1">
    <location>
        <begin position="170"/>
        <end position="190"/>
    </location>
</feature>
<keyword evidence="1" id="KW-0812">Transmembrane</keyword>
<keyword evidence="1" id="KW-1133">Transmembrane helix</keyword>
<dbReference type="EMBL" id="BDQX01000403">
    <property type="protein sequence ID" value="GBG11502.1"/>
    <property type="molecule type" value="Genomic_DNA"/>
</dbReference>
<evidence type="ECO:0000313" key="3">
    <source>
        <dbReference type="EMBL" id="GBG11502.1"/>
    </source>
</evidence>
<organism evidence="3 4">
    <name type="scientific">Paenibacillus agaridevorans</name>
    <dbReference type="NCBI Taxonomy" id="171404"/>
    <lineage>
        <taxon>Bacteria</taxon>
        <taxon>Bacillati</taxon>
        <taxon>Bacillota</taxon>
        <taxon>Bacilli</taxon>
        <taxon>Bacillales</taxon>
        <taxon>Paenibacillaceae</taxon>
        <taxon>Paenibacillus</taxon>
    </lineage>
</organism>
<feature type="signal peptide" evidence="2">
    <location>
        <begin position="1"/>
        <end position="20"/>
    </location>
</feature>
<name>A0A2R5EXR6_9BACL</name>
<evidence type="ECO:0000256" key="1">
    <source>
        <dbReference type="SAM" id="Phobius"/>
    </source>
</evidence>
<reference evidence="3 4" key="1">
    <citation type="submission" date="2017-08" db="EMBL/GenBank/DDBJ databases">
        <title>Substantial Increase in Enzyme Production by Combined Drug-Resistance Mutations in Paenibacillus agaridevorans.</title>
        <authorList>
            <person name="Tanaka Y."/>
            <person name="Funane K."/>
            <person name="Hosaka T."/>
            <person name="Shiwa Y."/>
            <person name="Fujita N."/>
            <person name="Miyazaki T."/>
            <person name="Yoshikawa H."/>
            <person name="Murakami K."/>
            <person name="Kasahara K."/>
            <person name="Inaoka T."/>
            <person name="Hiraga Y."/>
            <person name="Ochi K."/>
        </authorList>
    </citation>
    <scope>NUCLEOTIDE SEQUENCE [LARGE SCALE GENOMIC DNA]</scope>
    <source>
        <strain evidence="3 4">T-3040</strain>
    </source>
</reference>
<evidence type="ECO:0000256" key="2">
    <source>
        <dbReference type="SAM" id="SignalP"/>
    </source>
</evidence>
<dbReference type="InterPro" id="IPR008993">
    <property type="entry name" value="TIMP-like_OB-fold"/>
</dbReference>
<evidence type="ECO:0008006" key="5">
    <source>
        <dbReference type="Google" id="ProtNLM"/>
    </source>
</evidence>
<evidence type="ECO:0000313" key="4">
    <source>
        <dbReference type="Proteomes" id="UP000245202"/>
    </source>
</evidence>
<feature type="chain" id="PRO_5038904987" description="Tissue inhibitor of metalloproteinase" evidence="2">
    <location>
        <begin position="21"/>
        <end position="198"/>
    </location>
</feature>
<keyword evidence="4" id="KW-1185">Reference proteome</keyword>
<dbReference type="RefSeq" id="WP_108995791.1">
    <property type="nucleotide sequence ID" value="NZ_BDQX01000403.1"/>
</dbReference>
<dbReference type="PROSITE" id="PS51257">
    <property type="entry name" value="PROKAR_LIPOPROTEIN"/>
    <property type="match status" value="1"/>
</dbReference>
<keyword evidence="1" id="KW-0472">Membrane</keyword>
<dbReference type="AlphaFoldDB" id="A0A2R5EXR6"/>
<dbReference type="Gene3D" id="2.40.50.120">
    <property type="match status" value="1"/>
</dbReference>
<dbReference type="SUPFAM" id="SSF50242">
    <property type="entry name" value="TIMP-like"/>
    <property type="match status" value="1"/>
</dbReference>
<gene>
    <name evidence="3" type="ORF">PAT3040_06324</name>
</gene>
<proteinExistence type="predicted"/>
<sequence length="198" mass="20745">MKTIGKLILLAALLTGIAMAYLPQTTFACSCAEPKPITDAAEGAQIVFAGKVADVTEAKSKQGFSIKNIQFETETVYKGEAGSRITVWTGSGGGDCGFFFQKGMSYLVYAYASGPDGNRDEPGTGICTRTKALSQSQGDLDLLGQGMPPNKDLDQPIADSAKDIDVKLPWPLLAGVVAVIAASIAIGLLLRKKRGAGR</sequence>
<accession>A0A2R5EXR6</accession>
<protein>
    <recommendedName>
        <fullName evidence="5">Tissue inhibitor of metalloproteinase</fullName>
    </recommendedName>
</protein>
<dbReference type="Proteomes" id="UP000245202">
    <property type="component" value="Unassembled WGS sequence"/>
</dbReference>